<keyword evidence="1" id="KW-0472">Membrane</keyword>
<proteinExistence type="predicted"/>
<dbReference type="EMBL" id="JRXE01000002">
    <property type="protein sequence ID" value="KOC92535.1"/>
    <property type="molecule type" value="Genomic_DNA"/>
</dbReference>
<evidence type="ECO:0000256" key="1">
    <source>
        <dbReference type="SAM" id="Phobius"/>
    </source>
</evidence>
<evidence type="ECO:0000313" key="3">
    <source>
        <dbReference type="EMBL" id="KOC92535.1"/>
    </source>
</evidence>
<dbReference type="PATRIC" id="fig|1560201.3.peg.405"/>
<feature type="transmembrane region" description="Helical" evidence="1">
    <location>
        <begin position="51"/>
        <end position="70"/>
    </location>
</feature>
<comment type="caution">
    <text evidence="3">The sequence shown here is derived from an EMBL/GenBank/DDBJ whole genome shotgun (WGS) entry which is preliminary data.</text>
</comment>
<keyword evidence="1" id="KW-0812">Transmembrane</keyword>
<keyword evidence="1" id="KW-1133">Transmembrane helix</keyword>
<protein>
    <submittedName>
        <fullName evidence="3">Uncharacterized protein</fullName>
    </submittedName>
</protein>
<organism evidence="3 5">
    <name type="scientific">Winslowiella iniecta</name>
    <dbReference type="NCBI Taxonomy" id="1560201"/>
    <lineage>
        <taxon>Bacteria</taxon>
        <taxon>Pseudomonadati</taxon>
        <taxon>Pseudomonadota</taxon>
        <taxon>Gammaproteobacteria</taxon>
        <taxon>Enterobacterales</taxon>
        <taxon>Erwiniaceae</taxon>
        <taxon>Winslowiella</taxon>
    </lineage>
</organism>
<dbReference type="Proteomes" id="UP000036851">
    <property type="component" value="Unassembled WGS sequence"/>
</dbReference>
<keyword evidence="5" id="KW-1185">Reference proteome</keyword>
<dbReference type="EMBL" id="JRXF01000022">
    <property type="protein sequence ID" value="KOC92059.1"/>
    <property type="molecule type" value="Genomic_DNA"/>
</dbReference>
<evidence type="ECO:0000313" key="5">
    <source>
        <dbReference type="Proteomes" id="UP000037088"/>
    </source>
</evidence>
<sequence>MKLPIWKVKKLLWHFFCWLLDFLSHLLGMITVFLCFYWLFHFETWSERLIYISATLVIYIAIVAVVCQLTKEKYD</sequence>
<dbReference type="AlphaFoldDB" id="A0A0L7TAY8"/>
<dbReference type="Proteomes" id="UP000037088">
    <property type="component" value="Unassembled WGS sequence"/>
</dbReference>
<gene>
    <name evidence="3" type="ORF">NG42_01910</name>
    <name evidence="2" type="ORF">NG43_14540</name>
</gene>
<name>A0A0L7TAY8_9GAMM</name>
<evidence type="ECO:0000313" key="2">
    <source>
        <dbReference type="EMBL" id="KOC92059.1"/>
    </source>
</evidence>
<accession>A0A0L7TAY8</accession>
<evidence type="ECO:0000313" key="4">
    <source>
        <dbReference type="Proteomes" id="UP000036851"/>
    </source>
</evidence>
<reference evidence="4 5" key="1">
    <citation type="journal article" date="2015" name="Int. J. Syst. Evol. Microbiol.">
        <title>Erwinia iniecta sp. nov., isolated from Russian wheat aphids (Diuraphis noxia).</title>
        <authorList>
            <person name="Campillo T."/>
            <person name="Luna E."/>
            <person name="Portier P."/>
            <person name="Fischer-Le Saux M."/>
            <person name="Lapitan N."/>
            <person name="Tisserat N.A."/>
            <person name="Leach J.E."/>
        </authorList>
    </citation>
    <scope>NUCLEOTIDE SEQUENCE [LARGE SCALE GENOMIC DNA]</scope>
    <source>
        <strain evidence="3 5">B120</strain>
        <strain evidence="2 4">B149</strain>
    </source>
</reference>
<feature type="transmembrane region" description="Helical" evidence="1">
    <location>
        <begin position="12"/>
        <end position="39"/>
    </location>
</feature>